<dbReference type="PROSITE" id="PS51257">
    <property type="entry name" value="PROKAR_LIPOPROTEIN"/>
    <property type="match status" value="1"/>
</dbReference>
<keyword evidence="1" id="KW-0732">Signal</keyword>
<sequence>MPTRPCPFAPTAALAAVLACPAAVGAVAIEYTRVEPVWIDVASPAGTVGHTIPALQNVQPTWMVGDAAVVVLSDGPWPGLARERLVAALGHGAGGEAASLGPGPARFALGGASAGRGWPIRARLLCGVLAAEALPFEPDAEANCQRALVGPDEAYAVRAAKP</sequence>
<accession>A0ABP3QKD9</accession>
<gene>
    <name evidence="2" type="ORF">GCM10009416_31310</name>
</gene>
<organism evidence="2 3">
    <name type="scientific">Craurococcus roseus</name>
    <dbReference type="NCBI Taxonomy" id="77585"/>
    <lineage>
        <taxon>Bacteria</taxon>
        <taxon>Pseudomonadati</taxon>
        <taxon>Pseudomonadota</taxon>
        <taxon>Alphaproteobacteria</taxon>
        <taxon>Acetobacterales</taxon>
        <taxon>Acetobacteraceae</taxon>
        <taxon>Craurococcus</taxon>
    </lineage>
</organism>
<reference evidence="3" key="1">
    <citation type="journal article" date="2019" name="Int. J. Syst. Evol. Microbiol.">
        <title>The Global Catalogue of Microorganisms (GCM) 10K type strain sequencing project: providing services to taxonomists for standard genome sequencing and annotation.</title>
        <authorList>
            <consortium name="The Broad Institute Genomics Platform"/>
            <consortium name="The Broad Institute Genome Sequencing Center for Infectious Disease"/>
            <person name="Wu L."/>
            <person name="Ma J."/>
        </authorList>
    </citation>
    <scope>NUCLEOTIDE SEQUENCE [LARGE SCALE GENOMIC DNA]</scope>
    <source>
        <strain evidence="3">JCM 9933</strain>
    </source>
</reference>
<name>A0ABP3QKD9_9PROT</name>
<proteinExistence type="predicted"/>
<evidence type="ECO:0000313" key="2">
    <source>
        <dbReference type="EMBL" id="GAA0590550.1"/>
    </source>
</evidence>
<evidence type="ECO:0000313" key="3">
    <source>
        <dbReference type="Proteomes" id="UP001501588"/>
    </source>
</evidence>
<feature type="chain" id="PRO_5047398324" evidence="1">
    <location>
        <begin position="29"/>
        <end position="162"/>
    </location>
</feature>
<feature type="signal peptide" evidence="1">
    <location>
        <begin position="1"/>
        <end position="28"/>
    </location>
</feature>
<dbReference type="Proteomes" id="UP001501588">
    <property type="component" value="Unassembled WGS sequence"/>
</dbReference>
<keyword evidence="3" id="KW-1185">Reference proteome</keyword>
<dbReference type="EMBL" id="BAAAFZ010000048">
    <property type="protein sequence ID" value="GAA0590550.1"/>
    <property type="molecule type" value="Genomic_DNA"/>
</dbReference>
<protein>
    <submittedName>
        <fullName evidence="2">Uncharacterized protein</fullName>
    </submittedName>
</protein>
<evidence type="ECO:0000256" key="1">
    <source>
        <dbReference type="SAM" id="SignalP"/>
    </source>
</evidence>
<dbReference type="RefSeq" id="WP_343896298.1">
    <property type="nucleotide sequence ID" value="NZ_BAAAFZ010000048.1"/>
</dbReference>
<comment type="caution">
    <text evidence="2">The sequence shown here is derived from an EMBL/GenBank/DDBJ whole genome shotgun (WGS) entry which is preliminary data.</text>
</comment>